<name>A0A4R1RAU5_HYDET</name>
<gene>
    <name evidence="1" type="ORF">EDC14_102359</name>
</gene>
<dbReference type="RefSeq" id="WP_132015573.1">
    <property type="nucleotide sequence ID" value="NZ_SLUN01000023.1"/>
</dbReference>
<accession>A0A4R1RAU5</accession>
<reference evidence="1 2" key="1">
    <citation type="submission" date="2019-03" db="EMBL/GenBank/DDBJ databases">
        <title>Genomic Encyclopedia of Type Strains, Phase IV (KMG-IV): sequencing the most valuable type-strain genomes for metagenomic binning, comparative biology and taxonomic classification.</title>
        <authorList>
            <person name="Goeker M."/>
        </authorList>
    </citation>
    <scope>NUCLEOTIDE SEQUENCE [LARGE SCALE GENOMIC DNA]</scope>
    <source>
        <strain evidence="1 2">LX-B</strain>
    </source>
</reference>
<evidence type="ECO:0000313" key="1">
    <source>
        <dbReference type="EMBL" id="TCL62779.1"/>
    </source>
</evidence>
<dbReference type="EMBL" id="SLUN01000023">
    <property type="protein sequence ID" value="TCL62779.1"/>
    <property type="molecule type" value="Genomic_DNA"/>
</dbReference>
<evidence type="ECO:0000313" key="2">
    <source>
        <dbReference type="Proteomes" id="UP000295008"/>
    </source>
</evidence>
<organism evidence="1 2">
    <name type="scientific">Hydrogenispora ethanolica</name>
    <dbReference type="NCBI Taxonomy" id="1082276"/>
    <lineage>
        <taxon>Bacteria</taxon>
        <taxon>Bacillati</taxon>
        <taxon>Bacillota</taxon>
        <taxon>Hydrogenispora</taxon>
    </lineage>
</organism>
<sequence length="83" mass="9445">MISKNPTEELAYHLMLSKKNSFHFGEISLGVQKLLDALKELGYVVQFIEKADGCEPKLLSKEECLRTGLAFEHQVIDDRKHAN</sequence>
<dbReference type="Proteomes" id="UP000295008">
    <property type="component" value="Unassembled WGS sequence"/>
</dbReference>
<keyword evidence="2" id="KW-1185">Reference proteome</keyword>
<comment type="caution">
    <text evidence="1">The sequence shown here is derived from an EMBL/GenBank/DDBJ whole genome shotgun (WGS) entry which is preliminary data.</text>
</comment>
<protein>
    <submittedName>
        <fullName evidence="1">Uncharacterized protein</fullName>
    </submittedName>
</protein>
<dbReference type="AlphaFoldDB" id="A0A4R1RAU5"/>
<proteinExistence type="predicted"/>